<protein>
    <submittedName>
        <fullName evidence="2">Uncharacterized protein</fullName>
    </submittedName>
</protein>
<comment type="caution">
    <text evidence="2">The sequence shown here is derived from an EMBL/GenBank/DDBJ whole genome shotgun (WGS) entry which is preliminary data.</text>
</comment>
<dbReference type="EMBL" id="JASCZI010181589">
    <property type="protein sequence ID" value="MED6184738.1"/>
    <property type="molecule type" value="Genomic_DNA"/>
</dbReference>
<feature type="region of interest" description="Disordered" evidence="1">
    <location>
        <begin position="1"/>
        <end position="54"/>
    </location>
</feature>
<feature type="compositionally biased region" description="Basic residues" evidence="1">
    <location>
        <begin position="33"/>
        <end position="54"/>
    </location>
</feature>
<dbReference type="Proteomes" id="UP001341840">
    <property type="component" value="Unassembled WGS sequence"/>
</dbReference>
<accession>A0ABU6WJ88</accession>
<sequence length="54" mass="5907">MSSLGDEGDSNALILPAKKKRTGKNEERGKVGSSKKQKLSKPQKKKLKKLQVNA</sequence>
<evidence type="ECO:0000256" key="1">
    <source>
        <dbReference type="SAM" id="MobiDB-lite"/>
    </source>
</evidence>
<keyword evidence="3" id="KW-1185">Reference proteome</keyword>
<evidence type="ECO:0000313" key="2">
    <source>
        <dbReference type="EMBL" id="MED6184738.1"/>
    </source>
</evidence>
<evidence type="ECO:0000313" key="3">
    <source>
        <dbReference type="Proteomes" id="UP001341840"/>
    </source>
</evidence>
<name>A0ABU6WJ88_9FABA</name>
<organism evidence="2 3">
    <name type="scientific">Stylosanthes scabra</name>
    <dbReference type="NCBI Taxonomy" id="79078"/>
    <lineage>
        <taxon>Eukaryota</taxon>
        <taxon>Viridiplantae</taxon>
        <taxon>Streptophyta</taxon>
        <taxon>Embryophyta</taxon>
        <taxon>Tracheophyta</taxon>
        <taxon>Spermatophyta</taxon>
        <taxon>Magnoliopsida</taxon>
        <taxon>eudicotyledons</taxon>
        <taxon>Gunneridae</taxon>
        <taxon>Pentapetalae</taxon>
        <taxon>rosids</taxon>
        <taxon>fabids</taxon>
        <taxon>Fabales</taxon>
        <taxon>Fabaceae</taxon>
        <taxon>Papilionoideae</taxon>
        <taxon>50 kb inversion clade</taxon>
        <taxon>dalbergioids sensu lato</taxon>
        <taxon>Dalbergieae</taxon>
        <taxon>Pterocarpus clade</taxon>
        <taxon>Stylosanthes</taxon>
    </lineage>
</organism>
<proteinExistence type="predicted"/>
<gene>
    <name evidence="2" type="ORF">PIB30_050411</name>
</gene>
<reference evidence="2 3" key="1">
    <citation type="journal article" date="2023" name="Plants (Basel)">
        <title>Bridging the Gap: Combining Genomics and Transcriptomics Approaches to Understand Stylosanthes scabra, an Orphan Legume from the Brazilian Caatinga.</title>
        <authorList>
            <person name="Ferreira-Neto J.R.C."/>
            <person name="da Silva M.D."/>
            <person name="Binneck E."/>
            <person name="de Melo N.F."/>
            <person name="da Silva R.H."/>
            <person name="de Melo A.L.T.M."/>
            <person name="Pandolfi V."/>
            <person name="Bustamante F.O."/>
            <person name="Brasileiro-Vidal A.C."/>
            <person name="Benko-Iseppon A.M."/>
        </authorList>
    </citation>
    <scope>NUCLEOTIDE SEQUENCE [LARGE SCALE GENOMIC DNA]</scope>
    <source>
        <tissue evidence="2">Leaves</tissue>
    </source>
</reference>